<dbReference type="SUPFAM" id="SSF109854">
    <property type="entry name" value="DinB/YfiT-like putative metalloenzymes"/>
    <property type="match status" value="1"/>
</dbReference>
<evidence type="ECO:0000259" key="2">
    <source>
        <dbReference type="Pfam" id="PF17844"/>
    </source>
</evidence>
<dbReference type="NCBIfam" id="TIGR03083">
    <property type="entry name" value="maleylpyruvate isomerase family mycothiol-dependent enzyme"/>
    <property type="match status" value="1"/>
</dbReference>
<comment type="caution">
    <text evidence="3">The sequence shown here is derived from an EMBL/GenBank/DDBJ whole genome shotgun (WGS) entry which is preliminary data.</text>
</comment>
<reference evidence="4" key="1">
    <citation type="journal article" date="2019" name="Int. J. Syst. Evol. Microbiol.">
        <title>The Global Catalogue of Microorganisms (GCM) 10K type strain sequencing project: providing services to taxonomists for standard genome sequencing and annotation.</title>
        <authorList>
            <consortium name="The Broad Institute Genomics Platform"/>
            <consortium name="The Broad Institute Genome Sequencing Center for Infectious Disease"/>
            <person name="Wu L."/>
            <person name="Ma J."/>
        </authorList>
    </citation>
    <scope>NUCLEOTIDE SEQUENCE [LARGE SCALE GENOMIC DNA]</scope>
    <source>
        <strain evidence="4">JCM 14560</strain>
    </source>
</reference>
<evidence type="ECO:0000313" key="4">
    <source>
        <dbReference type="Proteomes" id="UP001422759"/>
    </source>
</evidence>
<dbReference type="GO" id="GO:0016853">
    <property type="term" value="F:isomerase activity"/>
    <property type="evidence" value="ECO:0007669"/>
    <property type="project" value="UniProtKB-KW"/>
</dbReference>
<name>A0ABP5LMK3_9ACTN</name>
<proteinExistence type="predicted"/>
<organism evidence="3 4">
    <name type="scientific">Kitasatospora kazusensis</name>
    <dbReference type="NCBI Taxonomy" id="407974"/>
    <lineage>
        <taxon>Bacteria</taxon>
        <taxon>Bacillati</taxon>
        <taxon>Actinomycetota</taxon>
        <taxon>Actinomycetes</taxon>
        <taxon>Kitasatosporales</taxon>
        <taxon>Streptomycetaceae</taxon>
        <taxon>Kitasatospora</taxon>
    </lineage>
</organism>
<sequence>MPPATRRPRTYDPARSRAALAAQTEALRAAVHRLCAGPDAEALLARPTRLGGWSVRELVAHLALQIGWLPRHLAEPLAGRTALSLSQWATGVSELAPLLADATREHAAAAFEGAPAEVSAAFDAEADALLAALAGPEVADPGRRFEIRLGSMLLTDFLLTRLVETVVHADDLADALALADFPHDRQALAAVTRLLADAFADQVPGGAVELRIPPFAVVQAVPGPRHTRGTPPNVVETDPLGWIRLATGRTAWAAALDEAVVSASGERSDLSAYLPVLA</sequence>
<dbReference type="Pfam" id="PF11716">
    <property type="entry name" value="MDMPI_N"/>
    <property type="match status" value="1"/>
</dbReference>
<dbReference type="InterPro" id="IPR017517">
    <property type="entry name" value="Maleyloyr_isom"/>
</dbReference>
<dbReference type="Pfam" id="PF17844">
    <property type="entry name" value="SCP_3"/>
    <property type="match status" value="1"/>
</dbReference>
<dbReference type="RefSeq" id="WP_344467635.1">
    <property type="nucleotide sequence ID" value="NZ_BAAANT010000028.1"/>
</dbReference>
<feature type="domain" description="Mycothiol-dependent maleylpyruvate isomerase metal-binding" evidence="1">
    <location>
        <begin position="26"/>
        <end position="173"/>
    </location>
</feature>
<gene>
    <name evidence="3" type="ORF">GCM10009760_44170</name>
</gene>
<accession>A0ABP5LMK3</accession>
<dbReference type="InterPro" id="IPR041629">
    <property type="entry name" value="SCP_3"/>
</dbReference>
<dbReference type="Proteomes" id="UP001422759">
    <property type="component" value="Unassembled WGS sequence"/>
</dbReference>
<feature type="domain" description="Bacterial SCP orthologue" evidence="2">
    <location>
        <begin position="184"/>
        <end position="276"/>
    </location>
</feature>
<keyword evidence="3" id="KW-0413">Isomerase</keyword>
<evidence type="ECO:0000313" key="3">
    <source>
        <dbReference type="EMBL" id="GAA2150129.1"/>
    </source>
</evidence>
<dbReference type="EMBL" id="BAAANT010000028">
    <property type="protein sequence ID" value="GAA2150129.1"/>
    <property type="molecule type" value="Genomic_DNA"/>
</dbReference>
<protein>
    <submittedName>
        <fullName evidence="3">Maleylpyruvate isomerase family mycothiol-dependent enzyme</fullName>
    </submittedName>
</protein>
<dbReference type="InterPro" id="IPR024344">
    <property type="entry name" value="MDMPI_metal-binding"/>
</dbReference>
<dbReference type="Gene3D" id="3.30.1050.40">
    <property type="match status" value="1"/>
</dbReference>
<keyword evidence="4" id="KW-1185">Reference proteome</keyword>
<evidence type="ECO:0000259" key="1">
    <source>
        <dbReference type="Pfam" id="PF11716"/>
    </source>
</evidence>
<dbReference type="InterPro" id="IPR034660">
    <property type="entry name" value="DinB/YfiT-like"/>
</dbReference>